<name>A0AAW1J4Z7_SAPOF</name>
<reference evidence="5 6" key="1">
    <citation type="submission" date="2024-03" db="EMBL/GenBank/DDBJ databases">
        <title>WGS assembly of Saponaria officinalis var. Norfolk2.</title>
        <authorList>
            <person name="Jenkins J."/>
            <person name="Shu S."/>
            <person name="Grimwood J."/>
            <person name="Barry K."/>
            <person name="Goodstein D."/>
            <person name="Schmutz J."/>
            <person name="Leebens-Mack J."/>
            <person name="Osbourn A."/>
        </authorList>
    </citation>
    <scope>NUCLEOTIDE SEQUENCE [LARGE SCALE GENOMIC DNA]</scope>
    <source>
        <strain evidence="6">cv. Norfolk2</strain>
        <strain evidence="5">JIC</strain>
        <tissue evidence="5">Leaf</tissue>
    </source>
</reference>
<dbReference type="GO" id="GO:0005525">
    <property type="term" value="F:GTP binding"/>
    <property type="evidence" value="ECO:0007669"/>
    <property type="project" value="InterPro"/>
</dbReference>
<dbReference type="Pfam" id="PF01031">
    <property type="entry name" value="Dynamin_M"/>
    <property type="match status" value="1"/>
</dbReference>
<comment type="caution">
    <text evidence="5">The sequence shown here is derived from an EMBL/GenBank/DDBJ whole genome shotgun (WGS) entry which is preliminary data.</text>
</comment>
<feature type="domain" description="Dynamin-type G" evidence="4">
    <location>
        <begin position="67"/>
        <end position="361"/>
    </location>
</feature>
<dbReference type="CDD" id="cd08771">
    <property type="entry name" value="DLP_1"/>
    <property type="match status" value="1"/>
</dbReference>
<dbReference type="GO" id="GO:0016020">
    <property type="term" value="C:membrane"/>
    <property type="evidence" value="ECO:0007669"/>
    <property type="project" value="TreeGrafter"/>
</dbReference>
<evidence type="ECO:0000256" key="2">
    <source>
        <dbReference type="ARBA" id="ARBA00023134"/>
    </source>
</evidence>
<dbReference type="PROSITE" id="PS51718">
    <property type="entry name" value="G_DYNAMIN_2"/>
    <property type="match status" value="1"/>
</dbReference>
<dbReference type="InterPro" id="IPR027417">
    <property type="entry name" value="P-loop_NTPase"/>
</dbReference>
<dbReference type="FunFam" id="3.40.50.300:FF:001027">
    <property type="entry name" value="dynamin-related protein 3A"/>
    <property type="match status" value="1"/>
</dbReference>
<dbReference type="SMART" id="SM00053">
    <property type="entry name" value="DYNc"/>
    <property type="match status" value="1"/>
</dbReference>
<dbReference type="EMBL" id="JBDFQZ010000008">
    <property type="protein sequence ID" value="KAK9698174.1"/>
    <property type="molecule type" value="Genomic_DNA"/>
</dbReference>
<dbReference type="InterPro" id="IPR045063">
    <property type="entry name" value="Dynamin_N"/>
</dbReference>
<dbReference type="SUPFAM" id="SSF52540">
    <property type="entry name" value="P-loop containing nucleoside triphosphate hydrolases"/>
    <property type="match status" value="1"/>
</dbReference>
<evidence type="ECO:0000313" key="5">
    <source>
        <dbReference type="EMBL" id="KAK9698174.1"/>
    </source>
</evidence>
<evidence type="ECO:0000256" key="1">
    <source>
        <dbReference type="ARBA" id="ARBA00022741"/>
    </source>
</evidence>
<feature type="compositionally biased region" description="Low complexity" evidence="3">
    <location>
        <begin position="14"/>
        <end position="34"/>
    </location>
</feature>
<proteinExistence type="predicted"/>
<dbReference type="PANTHER" id="PTHR11566">
    <property type="entry name" value="DYNAMIN"/>
    <property type="match status" value="1"/>
</dbReference>
<accession>A0AAW1J4Z7</accession>
<organism evidence="5 6">
    <name type="scientific">Saponaria officinalis</name>
    <name type="common">Common soapwort</name>
    <name type="synonym">Lychnis saponaria</name>
    <dbReference type="NCBI Taxonomy" id="3572"/>
    <lineage>
        <taxon>Eukaryota</taxon>
        <taxon>Viridiplantae</taxon>
        <taxon>Streptophyta</taxon>
        <taxon>Embryophyta</taxon>
        <taxon>Tracheophyta</taxon>
        <taxon>Spermatophyta</taxon>
        <taxon>Magnoliopsida</taxon>
        <taxon>eudicotyledons</taxon>
        <taxon>Gunneridae</taxon>
        <taxon>Pentapetalae</taxon>
        <taxon>Caryophyllales</taxon>
        <taxon>Caryophyllaceae</taxon>
        <taxon>Caryophylleae</taxon>
        <taxon>Saponaria</taxon>
    </lineage>
</organism>
<dbReference type="Pfam" id="PF00350">
    <property type="entry name" value="Dynamin_N"/>
    <property type="match status" value="1"/>
</dbReference>
<dbReference type="GO" id="GO:0005874">
    <property type="term" value="C:microtubule"/>
    <property type="evidence" value="ECO:0007669"/>
    <property type="project" value="TreeGrafter"/>
</dbReference>
<dbReference type="Gene3D" id="1.20.120.1240">
    <property type="entry name" value="Dynamin, middle domain"/>
    <property type="match status" value="1"/>
</dbReference>
<evidence type="ECO:0000259" key="4">
    <source>
        <dbReference type="PROSITE" id="PS51718"/>
    </source>
</evidence>
<protein>
    <recommendedName>
        <fullName evidence="4">Dynamin-type G domain-containing protein</fullName>
    </recommendedName>
</protein>
<dbReference type="EMBL" id="JBDFQZ010000008">
    <property type="protein sequence ID" value="KAK9698175.1"/>
    <property type="molecule type" value="Genomic_DNA"/>
</dbReference>
<dbReference type="AlphaFoldDB" id="A0AAW1J4Z7"/>
<dbReference type="Proteomes" id="UP001443914">
    <property type="component" value="Unassembled WGS sequence"/>
</dbReference>
<dbReference type="InterPro" id="IPR001401">
    <property type="entry name" value="Dynamin_GTPase"/>
</dbReference>
<feature type="region of interest" description="Disordered" evidence="3">
    <location>
        <begin position="1"/>
        <end position="39"/>
    </location>
</feature>
<evidence type="ECO:0000313" key="6">
    <source>
        <dbReference type="Proteomes" id="UP001443914"/>
    </source>
</evidence>
<dbReference type="GO" id="GO:0003924">
    <property type="term" value="F:GTPase activity"/>
    <property type="evidence" value="ECO:0007669"/>
    <property type="project" value="InterPro"/>
</dbReference>
<keyword evidence="1" id="KW-0547">Nucleotide-binding</keyword>
<dbReference type="InterPro" id="IPR030381">
    <property type="entry name" value="G_DYNAMIN_dom"/>
</dbReference>
<dbReference type="InterPro" id="IPR022812">
    <property type="entry name" value="Dynamin"/>
</dbReference>
<dbReference type="GO" id="GO:0008017">
    <property type="term" value="F:microtubule binding"/>
    <property type="evidence" value="ECO:0007669"/>
    <property type="project" value="TreeGrafter"/>
</dbReference>
<keyword evidence="2" id="KW-0342">GTP-binding</keyword>
<gene>
    <name evidence="5" type="ORF">RND81_08G086900</name>
</gene>
<dbReference type="InterPro" id="IPR000375">
    <property type="entry name" value="Dynamin_stalk"/>
</dbReference>
<dbReference type="PRINTS" id="PR00195">
    <property type="entry name" value="DYNAMIN"/>
</dbReference>
<keyword evidence="6" id="KW-1185">Reference proteome</keyword>
<sequence length="569" mass="63638">MEGPPRKQQRKDTFTAATTTPTATIINKHTSSTPPQSPVPSIGTSLILIINKVDDTLSSLNSTDLSEIPLPHVAVVGSQSSGKSSVLEALVGHDFLPRSSDICTRRPLILQLERRPLPTTYNDNDTENIVESDDYGDHACAADDREWGEFLHLPNKRFYDFSAIRHEIEAETEREAGKNKGVSDKPIRLKISSRNVVNTTLIDLPDITKVPVGDQPTDIEARIRKMIMSHIRQESCIILAVSPANSDLATSDALQMSKEADPNGTRTIGVITKLDIMDRGTDACNFLQGKVIPLHLGYIGVINRSQADINKNKSVTEALSFEEQFFRDHPEYHCLKDRCGIPQLAKKLNQILEQHIRATLPALKSQIKSYFRAVKEELRTYGDGPESKEKRGAIVLNILRSYSEAFSSVIDGKNPGISTKALTGGARIRYIFHSIFGKALEEDDPCEGLSDDDIRIAIQNSMGPKNKLFVPEVPFELLIQRQVERLLDPSMQCLQFVCDELNKMSHSCESAELQRFPAFRNRVEGAMSDFMRNAIKPVEKRIAETVDMEDKHDCQPLSFFFLFLDMLCS</sequence>
<dbReference type="PANTHER" id="PTHR11566:SF84">
    <property type="entry name" value="DYNAMIN-RELATED PROTEIN 3A-LIKE"/>
    <property type="match status" value="1"/>
</dbReference>
<dbReference type="Gene3D" id="3.40.50.300">
    <property type="entry name" value="P-loop containing nucleotide triphosphate hydrolases"/>
    <property type="match status" value="1"/>
</dbReference>
<dbReference type="GO" id="GO:0005737">
    <property type="term" value="C:cytoplasm"/>
    <property type="evidence" value="ECO:0007669"/>
    <property type="project" value="UniProtKB-ARBA"/>
</dbReference>
<evidence type="ECO:0000256" key="3">
    <source>
        <dbReference type="SAM" id="MobiDB-lite"/>
    </source>
</evidence>